<organism evidence="2 3">
    <name type="scientific">Lentzea tibetensis</name>
    <dbReference type="NCBI Taxonomy" id="2591470"/>
    <lineage>
        <taxon>Bacteria</taxon>
        <taxon>Bacillati</taxon>
        <taxon>Actinomycetota</taxon>
        <taxon>Actinomycetes</taxon>
        <taxon>Pseudonocardiales</taxon>
        <taxon>Pseudonocardiaceae</taxon>
        <taxon>Lentzea</taxon>
    </lineage>
</organism>
<dbReference type="InterPro" id="IPR036388">
    <property type="entry name" value="WH-like_DNA-bd_sf"/>
</dbReference>
<dbReference type="Pfam" id="PF13401">
    <property type="entry name" value="AAA_22"/>
    <property type="match status" value="1"/>
</dbReference>
<dbReference type="PRINTS" id="PR00038">
    <property type="entry name" value="HTHLUXR"/>
</dbReference>
<protein>
    <submittedName>
        <fullName evidence="2">AAA family ATPase</fullName>
    </submittedName>
</protein>
<dbReference type="SUPFAM" id="SSF52540">
    <property type="entry name" value="P-loop containing nucleoside triphosphate hydrolases"/>
    <property type="match status" value="1"/>
</dbReference>
<dbReference type="Proteomes" id="UP000316639">
    <property type="component" value="Unassembled WGS sequence"/>
</dbReference>
<reference evidence="2 3" key="1">
    <citation type="submission" date="2019-07" db="EMBL/GenBank/DDBJ databases">
        <title>Lentzea xizangensis sp. nov., isolated from Qinghai-Tibetan Plateau Soils.</title>
        <authorList>
            <person name="Huang J."/>
        </authorList>
    </citation>
    <scope>NUCLEOTIDE SEQUENCE [LARGE SCALE GENOMIC DNA]</scope>
    <source>
        <strain evidence="2 3">FXJ1.1311</strain>
    </source>
</reference>
<dbReference type="PANTHER" id="PTHR47691:SF3">
    <property type="entry name" value="HTH-TYPE TRANSCRIPTIONAL REGULATOR RV0890C-RELATED"/>
    <property type="match status" value="1"/>
</dbReference>
<evidence type="ECO:0000313" key="3">
    <source>
        <dbReference type="Proteomes" id="UP000316639"/>
    </source>
</evidence>
<gene>
    <name evidence="2" type="ORF">FKR81_37520</name>
</gene>
<keyword evidence="3" id="KW-1185">Reference proteome</keyword>
<comment type="caution">
    <text evidence="2">The sequence shown here is derived from an EMBL/GenBank/DDBJ whole genome shotgun (WGS) entry which is preliminary data.</text>
</comment>
<dbReference type="PRINTS" id="PR00364">
    <property type="entry name" value="DISEASERSIST"/>
</dbReference>
<dbReference type="Pfam" id="PF00196">
    <property type="entry name" value="GerE"/>
    <property type="match status" value="1"/>
</dbReference>
<dbReference type="SMART" id="SM00421">
    <property type="entry name" value="HTH_LUXR"/>
    <property type="match status" value="1"/>
</dbReference>
<dbReference type="PROSITE" id="PS00622">
    <property type="entry name" value="HTH_LUXR_1"/>
    <property type="match status" value="1"/>
</dbReference>
<dbReference type="CDD" id="cd06170">
    <property type="entry name" value="LuxR_C_like"/>
    <property type="match status" value="1"/>
</dbReference>
<accession>A0A563EIC8</accession>
<dbReference type="AlphaFoldDB" id="A0A563EIC8"/>
<dbReference type="SUPFAM" id="SSF46894">
    <property type="entry name" value="C-terminal effector domain of the bipartite response regulators"/>
    <property type="match status" value="1"/>
</dbReference>
<dbReference type="EMBL" id="VOBR01000036">
    <property type="protein sequence ID" value="TWP46070.1"/>
    <property type="molecule type" value="Genomic_DNA"/>
</dbReference>
<sequence>MAERQRVSEERTGNVPLALSSFVGRTSLLAELRERLTAARLITLTGVGGAGKTRLALELARQQAAAYDDGVWLAELAPVDDPEMLVQTVLSAVGVPDQSTRQPLSTLVEYVRHKQMLLVLDNCEHVVGPAGRLVATLLRAAPGLTIVATSRTLLEVSGETVVPVPPMTVPASVDEPMPTAPGQEYESVALFAARAESRAPRWQITPANWPQIVRILQRLDGIPLAIELTTVRLRSMSLDELAQRMDDALDPGHLMKLLTRNDTTVLPHHETLHAVITWSHDLCTPTERVLWSRASVFAGTFTLAAAEAVCAGDELAVGDMVDALDGLVTSSVVETTASRGRYWLLEPMRQYGAMRSAERGEQALMRQRHRDYYRDVAARAVATCYGPDEIDILHEIGRDMPNYRSVMSAYLAEPDRAQTGLQVAISLARSRYFFFAGTMPEGIRWLERILEATPDADPLMRAGARAMDVWIDLCTGTDHEHAWSRLEEAAALVAGLGVDFPPVTQVQGVYWIWVHSDPSGITVLRDAHAQFRELGPDFHQDGTMALILMTIGAVLLGDEQQARETAAVTLRETQREQSPWPMTWAMWCQGIADVRFGDPERAVQTLLATLRTQRELGDRWGPIWSIEVLAWAHARLGDARRAAVLLGAASALHTLTAVRVSQLVPFAAYRQVAEQEAQQALGAADYKAAVAVGARIQSYDEAVALVEQQSAALTSTQLIVAQLVATGLSNKDIAEKLVISLRTVESHVSAILRRLGATNRREIMIWVAQHLA</sequence>
<dbReference type="InterPro" id="IPR027417">
    <property type="entry name" value="P-loop_NTPase"/>
</dbReference>
<dbReference type="OrthoDB" id="9812579at2"/>
<dbReference type="PROSITE" id="PS50043">
    <property type="entry name" value="HTH_LUXR_2"/>
    <property type="match status" value="1"/>
</dbReference>
<dbReference type="PANTHER" id="PTHR47691">
    <property type="entry name" value="REGULATOR-RELATED"/>
    <property type="match status" value="1"/>
</dbReference>
<dbReference type="GO" id="GO:0003677">
    <property type="term" value="F:DNA binding"/>
    <property type="evidence" value="ECO:0007669"/>
    <property type="project" value="InterPro"/>
</dbReference>
<dbReference type="Gene3D" id="1.10.10.10">
    <property type="entry name" value="Winged helix-like DNA-binding domain superfamily/Winged helix DNA-binding domain"/>
    <property type="match status" value="1"/>
</dbReference>
<evidence type="ECO:0000313" key="2">
    <source>
        <dbReference type="EMBL" id="TWP46070.1"/>
    </source>
</evidence>
<evidence type="ECO:0000259" key="1">
    <source>
        <dbReference type="PROSITE" id="PS50043"/>
    </source>
</evidence>
<dbReference type="Gene3D" id="3.40.50.300">
    <property type="entry name" value="P-loop containing nucleotide triphosphate hydrolases"/>
    <property type="match status" value="1"/>
</dbReference>
<dbReference type="GO" id="GO:0006355">
    <property type="term" value="P:regulation of DNA-templated transcription"/>
    <property type="evidence" value="ECO:0007669"/>
    <property type="project" value="InterPro"/>
</dbReference>
<feature type="domain" description="HTH luxR-type" evidence="1">
    <location>
        <begin position="706"/>
        <end position="771"/>
    </location>
</feature>
<dbReference type="InterPro" id="IPR016032">
    <property type="entry name" value="Sig_transdc_resp-reg_C-effctor"/>
</dbReference>
<dbReference type="RefSeq" id="WP_146359072.1">
    <property type="nucleotide sequence ID" value="NZ_VOBR01000036.1"/>
</dbReference>
<dbReference type="InterPro" id="IPR049945">
    <property type="entry name" value="AAA_22"/>
</dbReference>
<name>A0A563EIC8_9PSEU</name>
<dbReference type="InterPro" id="IPR000792">
    <property type="entry name" value="Tscrpt_reg_LuxR_C"/>
</dbReference>
<proteinExistence type="predicted"/>
<dbReference type="GO" id="GO:0016887">
    <property type="term" value="F:ATP hydrolysis activity"/>
    <property type="evidence" value="ECO:0007669"/>
    <property type="project" value="InterPro"/>
</dbReference>